<evidence type="ECO:0000313" key="1">
    <source>
        <dbReference type="EMBL" id="VDO53892.1"/>
    </source>
</evidence>
<keyword evidence="2" id="KW-1185">Reference proteome</keyword>
<sequence>MKTYTSVRKHGMQRKARNELEDLNFVDDLTLLSYTREQMWMKTTSVAAAFTVVNLDIHNGKTKILKYNTENTNSIKLDGEALGTSTFLGSIIDKQGGSDAEINWKIGKARVALLQLRNIWNLKQIQTNIKVRINTNVEPVLLYGAEMRRTTTTIIKMVQLFINSCLRKISNIC</sequence>
<organism evidence="1 2">
    <name type="scientific">Schistosoma margrebowiei</name>
    <dbReference type="NCBI Taxonomy" id="48269"/>
    <lineage>
        <taxon>Eukaryota</taxon>
        <taxon>Metazoa</taxon>
        <taxon>Spiralia</taxon>
        <taxon>Lophotrochozoa</taxon>
        <taxon>Platyhelminthes</taxon>
        <taxon>Trematoda</taxon>
        <taxon>Digenea</taxon>
        <taxon>Strigeidida</taxon>
        <taxon>Schistosomatoidea</taxon>
        <taxon>Schistosomatidae</taxon>
        <taxon>Schistosoma</taxon>
    </lineage>
</organism>
<dbReference type="AlphaFoldDB" id="A0A183LE69"/>
<dbReference type="InterPro" id="IPR045609">
    <property type="entry name" value="DUF6451"/>
</dbReference>
<dbReference type="Pfam" id="PF20049">
    <property type="entry name" value="DUF6451"/>
    <property type="match status" value="1"/>
</dbReference>
<dbReference type="PANTHER" id="PTHR47027:SF25">
    <property type="entry name" value="REVERSE TRANSCRIPTASE DOMAIN-CONTAINING PROTEIN"/>
    <property type="match status" value="1"/>
</dbReference>
<dbReference type="Proteomes" id="UP000277204">
    <property type="component" value="Unassembled WGS sequence"/>
</dbReference>
<dbReference type="PANTHER" id="PTHR47027">
    <property type="entry name" value="REVERSE TRANSCRIPTASE DOMAIN-CONTAINING PROTEIN"/>
    <property type="match status" value="1"/>
</dbReference>
<evidence type="ECO:0000313" key="2">
    <source>
        <dbReference type="Proteomes" id="UP000277204"/>
    </source>
</evidence>
<accession>A0A183LE69</accession>
<reference evidence="1 2" key="1">
    <citation type="submission" date="2018-11" db="EMBL/GenBank/DDBJ databases">
        <authorList>
            <consortium name="Pathogen Informatics"/>
        </authorList>
    </citation>
    <scope>NUCLEOTIDE SEQUENCE [LARGE SCALE GENOMIC DNA]</scope>
    <source>
        <strain evidence="1 2">Zambia</strain>
    </source>
</reference>
<protein>
    <submittedName>
        <fullName evidence="1">Uncharacterized protein</fullName>
    </submittedName>
</protein>
<name>A0A183LE69_9TREM</name>
<gene>
    <name evidence="1" type="ORF">SMRZ_LOCUS2094</name>
</gene>
<proteinExistence type="predicted"/>
<dbReference type="EMBL" id="UZAI01000517">
    <property type="protein sequence ID" value="VDO53892.1"/>
    <property type="molecule type" value="Genomic_DNA"/>
</dbReference>